<feature type="transmembrane region" description="Helical" evidence="1">
    <location>
        <begin position="20"/>
        <end position="36"/>
    </location>
</feature>
<keyword evidence="1" id="KW-0472">Membrane</keyword>
<name>A0A0W0XMS2_9GAMM</name>
<keyword evidence="1" id="KW-0812">Transmembrane</keyword>
<proteinExistence type="predicted"/>
<dbReference type="EMBL" id="LNYT01000022">
    <property type="protein sequence ID" value="KTD45997.1"/>
    <property type="molecule type" value="Genomic_DNA"/>
</dbReference>
<evidence type="ECO:0000313" key="2">
    <source>
        <dbReference type="EMBL" id="KTD45997.1"/>
    </source>
</evidence>
<keyword evidence="1" id="KW-1133">Transmembrane helix</keyword>
<protein>
    <submittedName>
        <fullName evidence="2">Uncharacterized protein</fullName>
    </submittedName>
</protein>
<dbReference type="AlphaFoldDB" id="A0A0W0XMS2"/>
<dbReference type="Proteomes" id="UP000054608">
    <property type="component" value="Unassembled WGS sequence"/>
</dbReference>
<keyword evidence="3" id="KW-1185">Reference proteome</keyword>
<evidence type="ECO:0000256" key="1">
    <source>
        <dbReference type="SAM" id="Phobius"/>
    </source>
</evidence>
<accession>A0A0W0XMS2</accession>
<reference evidence="2 3" key="1">
    <citation type="submission" date="2015-11" db="EMBL/GenBank/DDBJ databases">
        <title>Genomic analysis of 38 Legionella species identifies large and diverse effector repertoires.</title>
        <authorList>
            <person name="Burstein D."/>
            <person name="Amaro F."/>
            <person name="Zusman T."/>
            <person name="Lifshitz Z."/>
            <person name="Cohen O."/>
            <person name="Gilbert J.A."/>
            <person name="Pupko T."/>
            <person name="Shuman H.A."/>
            <person name="Segal G."/>
        </authorList>
    </citation>
    <scope>NUCLEOTIDE SEQUENCE [LARGE SCALE GENOMIC DNA]</scope>
    <source>
        <strain evidence="2 3">WA-270A-C2</strain>
    </source>
</reference>
<sequence length="105" mass="12789">MYDLILPVLFYYGSFDMKKTIVLIIMSLVFSSVYASKLSHYFKKMEEEDRANQQRELQQDMNFADFAFRLDKRYTDENGQRCRDYVFRSRSNPYRHGYFTVCDER</sequence>
<comment type="caution">
    <text evidence="2">The sequence shown here is derived from an EMBL/GenBank/DDBJ whole genome shotgun (WGS) entry which is preliminary data.</text>
</comment>
<dbReference type="PATRIC" id="fig|458.5.peg.2914"/>
<evidence type="ECO:0000313" key="3">
    <source>
        <dbReference type="Proteomes" id="UP000054608"/>
    </source>
</evidence>
<gene>
    <name evidence="2" type="ORF">Lrub_2794</name>
</gene>
<organism evidence="2 3">
    <name type="scientific">Legionella rubrilucens</name>
    <dbReference type="NCBI Taxonomy" id="458"/>
    <lineage>
        <taxon>Bacteria</taxon>
        <taxon>Pseudomonadati</taxon>
        <taxon>Pseudomonadota</taxon>
        <taxon>Gammaproteobacteria</taxon>
        <taxon>Legionellales</taxon>
        <taxon>Legionellaceae</taxon>
        <taxon>Legionella</taxon>
    </lineage>
</organism>